<keyword evidence="6" id="KW-0456">Lyase</keyword>
<sequence>MAYGTVESTADERSQDNIQTTPEDQTTPSDSHPTGNDEENPLLGPDETGQKLNNIASIIAVLLLGEFISNADSTIIMAAAGPIASQFDRLQDANWLSTAYTLGSCASQPMYGKLSDIYGRKPLLLVSYFLLGLGCVICGIGHVMPIVILGRIISGMGGAGIMAMSSIIITDIVPRRDVASWRAYVNISMTLGRSAGGPVGGWLTDSIGWRWLFLLQTPLLGLASLLVIIFLKGIQQQKISQNGKNTSSIRRVDFLGTVVLAVAIVTIILLFDRGGQAFPWQSQYALGLALTGSLLLALFVYIEKYVAAEPIFDLGIFRNPNIVPSFLIGGLQTGSQVAMMFTIPLYFQVVMGTTSTVAGGHLVPAVLGNTIGGLLAGFFIRRTGRYKPVLILAGILASTSYVLQFFLWNGHTGFWESFYITPSGMGTAFAAAAAFVSMTSYLQPTEIAMATGGYILFSTFSVTAGVTATNTVLGITFKREMERGLRGQPDMEKIIRRAMSDTSYIAGLTGQEKLAANLDPWSTCWSVLTSMDSGNVPYTPQAVATVDRDTEGDTAANAYLLWQDAAAAFALALRWKVEGNTSYADAAANILTSWAETLTSIGANDDQYLVAGLQGHELANAGELLRNYAPFQENGLAKFQRMMQNVFLEKNLYFLNHLDGSEHNVKHFFANWELAQVASAMAIGVLTDNQTTWDFAVNYFKNGTGNGAINNAITNIVQDPDTGNPLGQGQEEGRDQGHSALDYALLGVIAQQAWNQGEDLYAYNDSRILLGAEYFARYNLGNDVPFENYTNGIVSYTEISSASRGAVRWAWEVLYNHYVMIKGESAPWTTRYWNKTLATWGGVEIGSGAYGSPRVSGSGIIFSCLIFCIVFNRGIFFRDTIFYNDSFFCVCSRLIFHDFLYGNFSERGIFNHRILHNSAIHSRLLSSPLSLSLPIWRAFFIGIAIRYFSCPRRLPQRRPSYY</sequence>
<keyword evidence="4 8" id="KW-1133">Transmembrane helix</keyword>
<dbReference type="Proteomes" id="UP000053095">
    <property type="component" value="Unassembled WGS sequence"/>
</dbReference>
<reference evidence="11" key="1">
    <citation type="journal article" date="2015" name="Genome Announc.">
        <title>Draft genome sequence of Talaromyces cellulolyticus strain Y-94, a source of lignocellulosic biomass-degrading enzymes.</title>
        <authorList>
            <person name="Fujii T."/>
            <person name="Koike H."/>
            <person name="Sawayama S."/>
            <person name="Yano S."/>
            <person name="Inoue H."/>
        </authorList>
    </citation>
    <scope>NUCLEOTIDE SEQUENCE [LARGE SCALE GENOMIC DNA]</scope>
    <source>
        <strain evidence="11">Y-94</strain>
    </source>
</reference>
<evidence type="ECO:0000256" key="4">
    <source>
        <dbReference type="ARBA" id="ARBA00022989"/>
    </source>
</evidence>
<feature type="transmembrane region" description="Helical" evidence="8">
    <location>
        <begin position="359"/>
        <end position="380"/>
    </location>
</feature>
<dbReference type="EMBL" id="DF933807">
    <property type="protein sequence ID" value="GAM33635.1"/>
    <property type="molecule type" value="Genomic_DNA"/>
</dbReference>
<dbReference type="PROSITE" id="PS50850">
    <property type="entry name" value="MFS"/>
    <property type="match status" value="1"/>
</dbReference>
<keyword evidence="2 8" id="KW-0812">Transmembrane</keyword>
<evidence type="ECO:0000256" key="3">
    <source>
        <dbReference type="ARBA" id="ARBA00022729"/>
    </source>
</evidence>
<dbReference type="PANTHER" id="PTHR23501:SF33">
    <property type="entry name" value="MAJOR FACILITATOR SUPERFAMILY (MFS) PROFILE DOMAIN-CONTAINING PROTEIN"/>
    <property type="match status" value="1"/>
</dbReference>
<feature type="compositionally biased region" description="Polar residues" evidence="7">
    <location>
        <begin position="16"/>
        <end position="34"/>
    </location>
</feature>
<feature type="transmembrane region" description="Helical" evidence="8">
    <location>
        <begin position="123"/>
        <end position="142"/>
    </location>
</feature>
<keyword evidence="11" id="KW-1185">Reference proteome</keyword>
<name>A0A0B8N2T3_TALPI</name>
<evidence type="ECO:0000313" key="10">
    <source>
        <dbReference type="EMBL" id="GAM33635.1"/>
    </source>
</evidence>
<gene>
    <name evidence="10" type="ORF">TCE0_011f00686</name>
</gene>
<evidence type="ECO:0000256" key="8">
    <source>
        <dbReference type="SAM" id="Phobius"/>
    </source>
</evidence>
<evidence type="ECO:0000256" key="7">
    <source>
        <dbReference type="SAM" id="MobiDB-lite"/>
    </source>
</evidence>
<dbReference type="InterPro" id="IPR020846">
    <property type="entry name" value="MFS_dom"/>
</dbReference>
<dbReference type="GO" id="GO:0015174">
    <property type="term" value="F:basic amino acid transmembrane transporter activity"/>
    <property type="evidence" value="ECO:0007669"/>
    <property type="project" value="TreeGrafter"/>
</dbReference>
<dbReference type="AlphaFoldDB" id="A0A0B8N2T3"/>
<feature type="transmembrane region" description="Helical" evidence="8">
    <location>
        <begin position="322"/>
        <end position="347"/>
    </location>
</feature>
<dbReference type="Gene3D" id="1.50.10.100">
    <property type="entry name" value="Chondroitin AC/alginate lyase"/>
    <property type="match status" value="1"/>
</dbReference>
<comment type="subcellular location">
    <subcellularLocation>
        <location evidence="1">Membrane</location>
        <topology evidence="1">Multi-pass membrane protein</topology>
    </subcellularLocation>
</comment>
<keyword evidence="5 8" id="KW-0472">Membrane</keyword>
<dbReference type="InterPro" id="IPR011701">
    <property type="entry name" value="MFS"/>
</dbReference>
<keyword evidence="3" id="KW-0732">Signal</keyword>
<dbReference type="SUPFAM" id="SSF48230">
    <property type="entry name" value="Chondroitin AC/alginate lyase"/>
    <property type="match status" value="1"/>
</dbReference>
<dbReference type="Pfam" id="PF05426">
    <property type="entry name" value="Alginate_lyase"/>
    <property type="match status" value="1"/>
</dbReference>
<dbReference type="Gene3D" id="1.20.1250.20">
    <property type="entry name" value="MFS general substrate transporter like domains"/>
    <property type="match status" value="1"/>
</dbReference>
<dbReference type="Pfam" id="PF07690">
    <property type="entry name" value="MFS_1"/>
    <property type="match status" value="1"/>
</dbReference>
<feature type="transmembrane region" description="Helical" evidence="8">
    <location>
        <begin position="454"/>
        <end position="477"/>
    </location>
</feature>
<evidence type="ECO:0000256" key="5">
    <source>
        <dbReference type="ARBA" id="ARBA00023136"/>
    </source>
</evidence>
<dbReference type="InterPro" id="IPR008929">
    <property type="entry name" value="Chondroitin_lyas"/>
</dbReference>
<feature type="transmembrane region" description="Helical" evidence="8">
    <location>
        <begin position="148"/>
        <end position="169"/>
    </location>
</feature>
<feature type="domain" description="Major facilitator superfamily (MFS) profile" evidence="9">
    <location>
        <begin position="58"/>
        <end position="515"/>
    </location>
</feature>
<dbReference type="InterPro" id="IPR036259">
    <property type="entry name" value="MFS_trans_sf"/>
</dbReference>
<evidence type="ECO:0000256" key="6">
    <source>
        <dbReference type="ARBA" id="ARBA00023239"/>
    </source>
</evidence>
<feature type="transmembrane region" description="Helical" evidence="8">
    <location>
        <begin position="181"/>
        <end position="203"/>
    </location>
</feature>
<feature type="region of interest" description="Disordered" evidence="7">
    <location>
        <begin position="1"/>
        <end position="47"/>
    </location>
</feature>
<evidence type="ECO:0000313" key="11">
    <source>
        <dbReference type="Proteomes" id="UP000053095"/>
    </source>
</evidence>
<dbReference type="Gene3D" id="1.20.1720.10">
    <property type="entry name" value="Multidrug resistance protein D"/>
    <property type="match status" value="1"/>
</dbReference>
<feature type="transmembrane region" description="Helical" evidence="8">
    <location>
        <begin position="252"/>
        <end position="271"/>
    </location>
</feature>
<feature type="transmembrane region" description="Helical" evidence="8">
    <location>
        <begin position="283"/>
        <end position="302"/>
    </location>
</feature>
<feature type="transmembrane region" description="Helical" evidence="8">
    <location>
        <begin position="389"/>
        <end position="407"/>
    </location>
</feature>
<feature type="transmembrane region" description="Helical" evidence="8">
    <location>
        <begin position="209"/>
        <end position="231"/>
    </location>
</feature>
<dbReference type="SUPFAM" id="SSF103473">
    <property type="entry name" value="MFS general substrate transporter"/>
    <property type="match status" value="1"/>
</dbReference>
<feature type="transmembrane region" description="Helical" evidence="8">
    <location>
        <begin position="855"/>
        <end position="875"/>
    </location>
</feature>
<organism evidence="10 11">
    <name type="scientific">Talaromyces pinophilus</name>
    <name type="common">Penicillium pinophilum</name>
    <dbReference type="NCBI Taxonomy" id="128442"/>
    <lineage>
        <taxon>Eukaryota</taxon>
        <taxon>Fungi</taxon>
        <taxon>Dikarya</taxon>
        <taxon>Ascomycota</taxon>
        <taxon>Pezizomycotina</taxon>
        <taxon>Eurotiomycetes</taxon>
        <taxon>Eurotiomycetidae</taxon>
        <taxon>Eurotiales</taxon>
        <taxon>Trichocomaceae</taxon>
        <taxon>Talaromyces</taxon>
        <taxon>Talaromyces sect. Talaromyces</taxon>
    </lineage>
</organism>
<dbReference type="GO" id="GO:0042597">
    <property type="term" value="C:periplasmic space"/>
    <property type="evidence" value="ECO:0007669"/>
    <property type="project" value="InterPro"/>
</dbReference>
<evidence type="ECO:0000256" key="2">
    <source>
        <dbReference type="ARBA" id="ARBA00022692"/>
    </source>
</evidence>
<feature type="transmembrane region" description="Helical" evidence="8">
    <location>
        <begin position="419"/>
        <end position="442"/>
    </location>
</feature>
<dbReference type="PANTHER" id="PTHR23501">
    <property type="entry name" value="MAJOR FACILITATOR SUPERFAMILY"/>
    <property type="match status" value="1"/>
</dbReference>
<dbReference type="GO" id="GO:0016829">
    <property type="term" value="F:lyase activity"/>
    <property type="evidence" value="ECO:0007669"/>
    <property type="project" value="UniProtKB-KW"/>
</dbReference>
<dbReference type="GO" id="GO:0000329">
    <property type="term" value="C:fungal-type vacuole membrane"/>
    <property type="evidence" value="ECO:0007669"/>
    <property type="project" value="TreeGrafter"/>
</dbReference>
<protein>
    <recommendedName>
        <fullName evidence="9">Major facilitator superfamily (MFS) profile domain-containing protein</fullName>
    </recommendedName>
</protein>
<proteinExistence type="predicted"/>
<evidence type="ECO:0000259" key="9">
    <source>
        <dbReference type="PROSITE" id="PS50850"/>
    </source>
</evidence>
<dbReference type="InterPro" id="IPR008397">
    <property type="entry name" value="Alginate_lyase_dom"/>
</dbReference>
<evidence type="ECO:0000256" key="1">
    <source>
        <dbReference type="ARBA" id="ARBA00004141"/>
    </source>
</evidence>
<accession>A0A0B8N2T3</accession>